<evidence type="ECO:0000313" key="4">
    <source>
        <dbReference type="Proteomes" id="UP001168990"/>
    </source>
</evidence>
<protein>
    <submittedName>
        <fullName evidence="3">Uncharacterized protein</fullName>
    </submittedName>
</protein>
<dbReference type="Proteomes" id="UP001168990">
    <property type="component" value="Unassembled WGS sequence"/>
</dbReference>
<organism evidence="3 4">
    <name type="scientific">Microctonus aethiopoides</name>
    <dbReference type="NCBI Taxonomy" id="144406"/>
    <lineage>
        <taxon>Eukaryota</taxon>
        <taxon>Metazoa</taxon>
        <taxon>Ecdysozoa</taxon>
        <taxon>Arthropoda</taxon>
        <taxon>Hexapoda</taxon>
        <taxon>Insecta</taxon>
        <taxon>Pterygota</taxon>
        <taxon>Neoptera</taxon>
        <taxon>Endopterygota</taxon>
        <taxon>Hymenoptera</taxon>
        <taxon>Apocrita</taxon>
        <taxon>Ichneumonoidea</taxon>
        <taxon>Braconidae</taxon>
        <taxon>Euphorinae</taxon>
        <taxon>Microctonus</taxon>
    </lineage>
</organism>
<reference evidence="3" key="2">
    <citation type="submission" date="2023-03" db="EMBL/GenBank/DDBJ databases">
        <authorList>
            <person name="Inwood S.N."/>
            <person name="Skelly J.G."/>
            <person name="Guhlin J."/>
            <person name="Harrop T.W.R."/>
            <person name="Goldson S.G."/>
            <person name="Dearden P.K."/>
        </authorList>
    </citation>
    <scope>NUCLEOTIDE SEQUENCE</scope>
    <source>
        <strain evidence="3">Irish</strain>
        <tissue evidence="3">Whole body</tissue>
    </source>
</reference>
<evidence type="ECO:0000256" key="2">
    <source>
        <dbReference type="SAM" id="MobiDB-lite"/>
    </source>
</evidence>
<proteinExistence type="predicted"/>
<evidence type="ECO:0000256" key="1">
    <source>
        <dbReference type="SAM" id="Coils"/>
    </source>
</evidence>
<feature type="region of interest" description="Disordered" evidence="2">
    <location>
        <begin position="131"/>
        <end position="159"/>
    </location>
</feature>
<keyword evidence="4" id="KW-1185">Reference proteome</keyword>
<dbReference type="AlphaFoldDB" id="A0AA39FGS3"/>
<dbReference type="EMBL" id="JAQQBS010000738">
    <property type="protein sequence ID" value="KAK0169305.1"/>
    <property type="molecule type" value="Genomic_DNA"/>
</dbReference>
<feature type="coiled-coil region" evidence="1">
    <location>
        <begin position="177"/>
        <end position="211"/>
    </location>
</feature>
<sequence>MALAQVNLPSSKKQMTVRSSTILNFDPENFDEADSNSTKKIYKLETKTGEKLKCTILTVADSKDEMTEKLTSKKPRLPRLNASDIYGSMSSDGCGEDEDEAANIVKRRKEMKENVKKAKKITNRDIIAAHANARGKENRDDNHSINNPSVRPVQENSENSFDNNHNKCVELSNLIPQNNSAKICDELEAKLKKAEEDIKYWQNKYEELRNSNSFHLTEKTGRQILGVLNDVSSRLKT</sequence>
<gene>
    <name evidence="3" type="ORF">PV328_012224</name>
</gene>
<comment type="caution">
    <text evidence="3">The sequence shown here is derived from an EMBL/GenBank/DDBJ whole genome shotgun (WGS) entry which is preliminary data.</text>
</comment>
<name>A0AA39FGS3_9HYME</name>
<feature type="non-terminal residue" evidence="3">
    <location>
        <position position="237"/>
    </location>
</feature>
<accession>A0AA39FGS3</accession>
<evidence type="ECO:0000313" key="3">
    <source>
        <dbReference type="EMBL" id="KAK0169305.1"/>
    </source>
</evidence>
<reference evidence="3" key="1">
    <citation type="journal article" date="2023" name="bioRxiv">
        <title>Scaffold-level genome assemblies of two parasitoid biocontrol wasps reveal the parthenogenesis mechanism and an associated novel virus.</title>
        <authorList>
            <person name="Inwood S."/>
            <person name="Skelly J."/>
            <person name="Guhlin J."/>
            <person name="Harrop T."/>
            <person name="Goldson S."/>
            <person name="Dearden P."/>
        </authorList>
    </citation>
    <scope>NUCLEOTIDE SEQUENCE</scope>
    <source>
        <strain evidence="3">Irish</strain>
        <tissue evidence="3">Whole body</tissue>
    </source>
</reference>
<feature type="compositionally biased region" description="Basic and acidic residues" evidence="2">
    <location>
        <begin position="134"/>
        <end position="143"/>
    </location>
</feature>
<feature type="compositionally biased region" description="Polar residues" evidence="2">
    <location>
        <begin position="144"/>
        <end position="159"/>
    </location>
</feature>
<keyword evidence="1" id="KW-0175">Coiled coil</keyword>